<protein>
    <submittedName>
        <fullName evidence="2">Uncharacterized protein</fullName>
    </submittedName>
</protein>
<accession>A0AAN6YRE5</accession>
<sequence length="180" mass="20835">MAQTDLVPPCNERPLLWTRLFLRRPVLVVFNALFTSLMILLAVLFFLSSRDQRIAPVNNPKLHYLWVYGPTAIFTVIAALWAPVDYWTKQLIPWVLMARGSVPAETSLLVDYISPLNLVSLYRSLRRKHWMVFYAVSGTLVLQFAIVISSSLFISAQVTIHHQNDKFLRRIHSRRKSSLR</sequence>
<feature type="transmembrane region" description="Helical" evidence="1">
    <location>
        <begin position="131"/>
        <end position="154"/>
    </location>
</feature>
<dbReference type="Pfam" id="PF11915">
    <property type="entry name" value="DUF3433"/>
    <property type="match status" value="1"/>
</dbReference>
<evidence type="ECO:0000313" key="2">
    <source>
        <dbReference type="EMBL" id="KAK4222530.1"/>
    </source>
</evidence>
<feature type="transmembrane region" description="Helical" evidence="1">
    <location>
        <begin position="26"/>
        <end position="47"/>
    </location>
</feature>
<evidence type="ECO:0000256" key="1">
    <source>
        <dbReference type="SAM" id="Phobius"/>
    </source>
</evidence>
<dbReference type="AlphaFoldDB" id="A0AAN6YRE5"/>
<dbReference type="InterPro" id="IPR021840">
    <property type="entry name" value="DUF3433"/>
</dbReference>
<dbReference type="PANTHER" id="PTHR37544">
    <property type="entry name" value="SPRAY-RELATED"/>
    <property type="match status" value="1"/>
</dbReference>
<dbReference type="EMBL" id="MU865467">
    <property type="protein sequence ID" value="KAK4222530.1"/>
    <property type="molecule type" value="Genomic_DNA"/>
</dbReference>
<organism evidence="2 3">
    <name type="scientific">Podospora fimiseda</name>
    <dbReference type="NCBI Taxonomy" id="252190"/>
    <lineage>
        <taxon>Eukaryota</taxon>
        <taxon>Fungi</taxon>
        <taxon>Dikarya</taxon>
        <taxon>Ascomycota</taxon>
        <taxon>Pezizomycotina</taxon>
        <taxon>Sordariomycetes</taxon>
        <taxon>Sordariomycetidae</taxon>
        <taxon>Sordariales</taxon>
        <taxon>Podosporaceae</taxon>
        <taxon>Podospora</taxon>
    </lineage>
</organism>
<evidence type="ECO:0000313" key="3">
    <source>
        <dbReference type="Proteomes" id="UP001301958"/>
    </source>
</evidence>
<name>A0AAN6YRE5_9PEZI</name>
<dbReference type="PANTHER" id="PTHR37544:SF3">
    <property type="entry name" value="SPRAY"/>
    <property type="match status" value="1"/>
</dbReference>
<reference evidence="2" key="1">
    <citation type="journal article" date="2023" name="Mol. Phylogenet. Evol.">
        <title>Genome-scale phylogeny and comparative genomics of the fungal order Sordariales.</title>
        <authorList>
            <person name="Hensen N."/>
            <person name="Bonometti L."/>
            <person name="Westerberg I."/>
            <person name="Brannstrom I.O."/>
            <person name="Guillou S."/>
            <person name="Cros-Aarteil S."/>
            <person name="Calhoun S."/>
            <person name="Haridas S."/>
            <person name="Kuo A."/>
            <person name="Mondo S."/>
            <person name="Pangilinan J."/>
            <person name="Riley R."/>
            <person name="LaButti K."/>
            <person name="Andreopoulos B."/>
            <person name="Lipzen A."/>
            <person name="Chen C."/>
            <person name="Yan M."/>
            <person name="Daum C."/>
            <person name="Ng V."/>
            <person name="Clum A."/>
            <person name="Steindorff A."/>
            <person name="Ohm R.A."/>
            <person name="Martin F."/>
            <person name="Silar P."/>
            <person name="Natvig D.O."/>
            <person name="Lalanne C."/>
            <person name="Gautier V."/>
            <person name="Ament-Velasquez S.L."/>
            <person name="Kruys A."/>
            <person name="Hutchinson M.I."/>
            <person name="Powell A.J."/>
            <person name="Barry K."/>
            <person name="Miller A.N."/>
            <person name="Grigoriev I.V."/>
            <person name="Debuchy R."/>
            <person name="Gladieux P."/>
            <person name="Hiltunen Thoren M."/>
            <person name="Johannesson H."/>
        </authorList>
    </citation>
    <scope>NUCLEOTIDE SEQUENCE</scope>
    <source>
        <strain evidence="2">CBS 990.96</strain>
    </source>
</reference>
<keyword evidence="1" id="KW-0472">Membrane</keyword>
<gene>
    <name evidence="2" type="ORF">QBC38DRAFT_427129</name>
</gene>
<keyword evidence="1" id="KW-1133">Transmembrane helix</keyword>
<proteinExistence type="predicted"/>
<feature type="transmembrane region" description="Helical" evidence="1">
    <location>
        <begin position="67"/>
        <end position="87"/>
    </location>
</feature>
<keyword evidence="1" id="KW-0812">Transmembrane</keyword>
<comment type="caution">
    <text evidence="2">The sequence shown here is derived from an EMBL/GenBank/DDBJ whole genome shotgun (WGS) entry which is preliminary data.</text>
</comment>
<keyword evidence="3" id="KW-1185">Reference proteome</keyword>
<dbReference type="Proteomes" id="UP001301958">
    <property type="component" value="Unassembled WGS sequence"/>
</dbReference>
<reference evidence="2" key="2">
    <citation type="submission" date="2023-05" db="EMBL/GenBank/DDBJ databases">
        <authorList>
            <consortium name="Lawrence Berkeley National Laboratory"/>
            <person name="Steindorff A."/>
            <person name="Hensen N."/>
            <person name="Bonometti L."/>
            <person name="Westerberg I."/>
            <person name="Brannstrom I.O."/>
            <person name="Guillou S."/>
            <person name="Cros-Aarteil S."/>
            <person name="Calhoun S."/>
            <person name="Haridas S."/>
            <person name="Kuo A."/>
            <person name="Mondo S."/>
            <person name="Pangilinan J."/>
            <person name="Riley R."/>
            <person name="Labutti K."/>
            <person name="Andreopoulos B."/>
            <person name="Lipzen A."/>
            <person name="Chen C."/>
            <person name="Yanf M."/>
            <person name="Daum C."/>
            <person name="Ng V."/>
            <person name="Clum A."/>
            <person name="Ohm R."/>
            <person name="Martin F."/>
            <person name="Silar P."/>
            <person name="Natvig D."/>
            <person name="Lalanne C."/>
            <person name="Gautier V."/>
            <person name="Ament-Velasquez S.L."/>
            <person name="Kruys A."/>
            <person name="Hutchinson M.I."/>
            <person name="Powell A.J."/>
            <person name="Barry K."/>
            <person name="Miller A.N."/>
            <person name="Grigoriev I.V."/>
            <person name="Debuchy R."/>
            <person name="Gladieux P."/>
            <person name="Thoren M.H."/>
            <person name="Johannesson H."/>
        </authorList>
    </citation>
    <scope>NUCLEOTIDE SEQUENCE</scope>
    <source>
        <strain evidence="2">CBS 990.96</strain>
    </source>
</reference>